<evidence type="ECO:0000313" key="2">
    <source>
        <dbReference type="EMBL" id="VUF15940.1"/>
    </source>
</evidence>
<dbReference type="Proteomes" id="UP000401717">
    <property type="component" value="Unassembled WGS sequence"/>
</dbReference>
<sequence>MIFEAVAFLLKGDQQLKALIGDRVWFADAPASTTYPDIIQYPSSGVPTETLDAAAPPFTRRLSIECRGKTYLSAHQVGEHVLRILNNRVGVVGDENIQAMRLVSDLADADDTSSLKRRILDFRVTHSPT</sequence>
<evidence type="ECO:0008006" key="5">
    <source>
        <dbReference type="Google" id="ProtNLM"/>
    </source>
</evidence>
<proteinExistence type="predicted"/>
<organism evidence="2 3">
    <name type="scientific">Methylobacterium dankookense</name>
    <dbReference type="NCBI Taxonomy" id="560405"/>
    <lineage>
        <taxon>Bacteria</taxon>
        <taxon>Pseudomonadati</taxon>
        <taxon>Pseudomonadota</taxon>
        <taxon>Alphaproteobacteria</taxon>
        <taxon>Hyphomicrobiales</taxon>
        <taxon>Methylobacteriaceae</taxon>
        <taxon>Methylobacterium</taxon>
    </lineage>
</organism>
<dbReference type="EMBL" id="BPQI01000232">
    <property type="protein sequence ID" value="GJD59619.1"/>
    <property type="molecule type" value="Genomic_DNA"/>
</dbReference>
<protein>
    <recommendedName>
        <fullName evidence="5">DUF3168 domain-containing protein</fullName>
    </recommendedName>
</protein>
<reference evidence="1" key="3">
    <citation type="submission" date="2021-08" db="EMBL/GenBank/DDBJ databases">
        <authorList>
            <person name="Tani A."/>
            <person name="Ola A."/>
            <person name="Ogura Y."/>
            <person name="Katsura K."/>
            <person name="Hayashi T."/>
        </authorList>
    </citation>
    <scope>NUCLEOTIDE SEQUENCE</scope>
    <source>
        <strain evidence="1">DSM 22415</strain>
    </source>
</reference>
<dbReference type="AlphaFoldDB" id="A0A564G804"/>
<evidence type="ECO:0000313" key="1">
    <source>
        <dbReference type="EMBL" id="GJD59619.1"/>
    </source>
</evidence>
<evidence type="ECO:0000313" key="3">
    <source>
        <dbReference type="Proteomes" id="UP000401717"/>
    </source>
</evidence>
<dbReference type="EMBL" id="CABFVH010000080">
    <property type="protein sequence ID" value="VUF15940.1"/>
    <property type="molecule type" value="Genomic_DNA"/>
</dbReference>
<dbReference type="Pfam" id="PF11367">
    <property type="entry name" value="Tail_completion_gp17"/>
    <property type="match status" value="1"/>
</dbReference>
<reference evidence="2 3" key="1">
    <citation type="submission" date="2019-06" db="EMBL/GenBank/DDBJ databases">
        <authorList>
            <person name="Rodrigo-Torres L."/>
            <person name="Arahal R. D."/>
            <person name="Lucena T."/>
        </authorList>
    </citation>
    <scope>NUCLEOTIDE SEQUENCE [LARGE SCALE GENOMIC DNA]</scope>
    <source>
        <strain evidence="2 3">SW08-7</strain>
    </source>
</reference>
<keyword evidence="4" id="KW-1185">Reference proteome</keyword>
<gene>
    <name evidence="1" type="ORF">IFDJLNFL_5548</name>
    <name evidence="2" type="ORF">MTDSW087_05689</name>
</gene>
<name>A0A564G804_9HYPH</name>
<dbReference type="Proteomes" id="UP001055303">
    <property type="component" value="Unassembled WGS sequence"/>
</dbReference>
<reference evidence="1" key="2">
    <citation type="journal article" date="2021" name="Front. Microbiol.">
        <title>Comprehensive Comparative Genomics and Phenotyping of Methylobacterium Species.</title>
        <authorList>
            <person name="Alessa O."/>
            <person name="Ogura Y."/>
            <person name="Fujitani Y."/>
            <person name="Takami H."/>
            <person name="Hayashi T."/>
            <person name="Sahin N."/>
            <person name="Tani A."/>
        </authorList>
    </citation>
    <scope>NUCLEOTIDE SEQUENCE</scope>
    <source>
        <strain evidence="1">DSM 22415</strain>
    </source>
</reference>
<accession>A0A564G804</accession>
<dbReference type="OrthoDB" id="9916486at2"/>
<dbReference type="InterPro" id="IPR021508">
    <property type="entry name" value="Gp17-like"/>
</dbReference>
<evidence type="ECO:0000313" key="4">
    <source>
        <dbReference type="Proteomes" id="UP001055303"/>
    </source>
</evidence>
<dbReference type="RefSeq" id="WP_144768977.1">
    <property type="nucleotide sequence ID" value="NZ_BPQI01000232.1"/>
</dbReference>